<dbReference type="GO" id="GO:0005737">
    <property type="term" value="C:cytoplasm"/>
    <property type="evidence" value="ECO:0007669"/>
    <property type="project" value="UniProtKB-SubCell"/>
</dbReference>
<keyword evidence="12" id="KW-0539">Nucleus</keyword>
<dbReference type="PROSITE" id="PS50208">
    <property type="entry name" value="CASPASE_P20"/>
    <property type="match status" value="1"/>
</dbReference>
<keyword evidence="10" id="KW-0788">Thiol protease</keyword>
<feature type="region of interest" description="Disordered" evidence="17">
    <location>
        <begin position="457"/>
        <end position="479"/>
    </location>
</feature>
<comment type="caution">
    <text evidence="20">The sequence shown here is derived from an EMBL/GenBank/DDBJ whole genome shotgun (WGS) entry which is preliminary data.</text>
</comment>
<dbReference type="InterPro" id="IPR002138">
    <property type="entry name" value="Pept_C14_p10"/>
</dbReference>
<name>A0A9D3PP94_MEGAT</name>
<dbReference type="Gene3D" id="3.40.50.1460">
    <property type="match status" value="1"/>
</dbReference>
<evidence type="ECO:0000256" key="5">
    <source>
        <dbReference type="ARBA" id="ARBA00022553"/>
    </source>
</evidence>
<evidence type="ECO:0000256" key="12">
    <source>
        <dbReference type="ARBA" id="ARBA00023242"/>
    </source>
</evidence>
<keyword evidence="8" id="KW-0677">Repeat</keyword>
<keyword evidence="7" id="KW-0053">Apoptosis</keyword>
<evidence type="ECO:0000256" key="10">
    <source>
        <dbReference type="ARBA" id="ARBA00022807"/>
    </source>
</evidence>
<protein>
    <recommendedName>
        <fullName evidence="15">Caspase-8</fullName>
        <ecNumber evidence="14">3.4.22.61</ecNumber>
    </recommendedName>
</protein>
<dbReference type="PROSITE" id="PS01122">
    <property type="entry name" value="CASPASE_CYS"/>
    <property type="match status" value="1"/>
</dbReference>
<gene>
    <name evidence="20" type="ORF">MATL_G00180170</name>
</gene>
<dbReference type="Pfam" id="PF01335">
    <property type="entry name" value="DED"/>
    <property type="match status" value="1"/>
</dbReference>
<evidence type="ECO:0000256" key="14">
    <source>
        <dbReference type="ARBA" id="ARBA00066479"/>
    </source>
</evidence>
<comment type="similarity">
    <text evidence="3 16">Belongs to the peptidase C14A family.</text>
</comment>
<dbReference type="EMBL" id="JAFDVH010000015">
    <property type="protein sequence ID" value="KAG7463768.1"/>
    <property type="molecule type" value="Genomic_DNA"/>
</dbReference>
<dbReference type="SUPFAM" id="SSF52129">
    <property type="entry name" value="Caspase-like"/>
    <property type="match status" value="1"/>
</dbReference>
<dbReference type="InterPro" id="IPR011600">
    <property type="entry name" value="Pept_C14_caspase"/>
</dbReference>
<comment type="subcellular location">
    <subcellularLocation>
        <location evidence="2">Cytoplasm</location>
    </subcellularLocation>
    <subcellularLocation>
        <location evidence="1">Nucleus</location>
    </subcellularLocation>
</comment>
<feature type="domain" description="Caspase family p10" evidence="18">
    <location>
        <begin position="369"/>
        <end position="456"/>
    </location>
</feature>
<dbReference type="InterPro" id="IPR011029">
    <property type="entry name" value="DEATH-like_dom_sf"/>
</dbReference>
<dbReference type="InterPro" id="IPR033139">
    <property type="entry name" value="Caspase_cys_AS"/>
</dbReference>
<evidence type="ECO:0000256" key="11">
    <source>
        <dbReference type="ARBA" id="ARBA00023145"/>
    </source>
</evidence>
<dbReference type="GO" id="GO:0006508">
    <property type="term" value="P:proteolysis"/>
    <property type="evidence" value="ECO:0007669"/>
    <property type="project" value="UniProtKB-KW"/>
</dbReference>
<dbReference type="EC" id="3.4.22.61" evidence="14"/>
<dbReference type="CDD" id="cd00032">
    <property type="entry name" value="CASc"/>
    <property type="match status" value="1"/>
</dbReference>
<proteinExistence type="inferred from homology"/>
<dbReference type="SMART" id="SM00115">
    <property type="entry name" value="CASc"/>
    <property type="match status" value="1"/>
</dbReference>
<keyword evidence="4" id="KW-0963">Cytoplasm</keyword>
<dbReference type="InterPro" id="IPR016129">
    <property type="entry name" value="Caspase_his_AS"/>
</dbReference>
<dbReference type="InterPro" id="IPR029030">
    <property type="entry name" value="Caspase-like_dom_sf"/>
</dbReference>
<dbReference type="PANTHER" id="PTHR48169:SF7">
    <property type="entry name" value="CASPASE 10"/>
    <property type="match status" value="1"/>
</dbReference>
<evidence type="ECO:0000256" key="6">
    <source>
        <dbReference type="ARBA" id="ARBA00022670"/>
    </source>
</evidence>
<evidence type="ECO:0000259" key="19">
    <source>
        <dbReference type="PROSITE" id="PS50208"/>
    </source>
</evidence>
<evidence type="ECO:0000259" key="18">
    <source>
        <dbReference type="PROSITE" id="PS50207"/>
    </source>
</evidence>
<dbReference type="GO" id="GO:0006915">
    <property type="term" value="P:apoptotic process"/>
    <property type="evidence" value="ECO:0007669"/>
    <property type="project" value="UniProtKB-KW"/>
</dbReference>
<keyword evidence="6" id="KW-0645">Protease</keyword>
<dbReference type="OrthoDB" id="6114029at2759"/>
<dbReference type="SUPFAM" id="SSF47986">
    <property type="entry name" value="DEATH domain"/>
    <property type="match status" value="1"/>
</dbReference>
<evidence type="ECO:0000256" key="13">
    <source>
        <dbReference type="ARBA" id="ARBA00051626"/>
    </source>
</evidence>
<evidence type="ECO:0000256" key="15">
    <source>
        <dbReference type="ARBA" id="ARBA00068172"/>
    </source>
</evidence>
<dbReference type="PROSITE" id="PS01121">
    <property type="entry name" value="CASPASE_HIS"/>
    <property type="match status" value="1"/>
</dbReference>
<evidence type="ECO:0000313" key="21">
    <source>
        <dbReference type="Proteomes" id="UP001046870"/>
    </source>
</evidence>
<feature type="domain" description="Caspase family p20" evidence="19">
    <location>
        <begin position="216"/>
        <end position="341"/>
    </location>
</feature>
<dbReference type="PANTHER" id="PTHR48169">
    <property type="entry name" value="DED DOMAIN-CONTAINING PROTEIN"/>
    <property type="match status" value="1"/>
</dbReference>
<keyword evidence="11" id="KW-0865">Zymogen</keyword>
<dbReference type="GO" id="GO:0051604">
    <property type="term" value="P:protein maturation"/>
    <property type="evidence" value="ECO:0007669"/>
    <property type="project" value="UniProtKB-ARBA"/>
</dbReference>
<evidence type="ECO:0000256" key="16">
    <source>
        <dbReference type="RuleBase" id="RU003971"/>
    </source>
</evidence>
<dbReference type="PROSITE" id="PS50207">
    <property type="entry name" value="CASPASE_P10"/>
    <property type="match status" value="1"/>
</dbReference>
<dbReference type="InterPro" id="IPR001875">
    <property type="entry name" value="DED_dom"/>
</dbReference>
<dbReference type="Gene3D" id="1.10.533.10">
    <property type="entry name" value="Death Domain, Fas"/>
    <property type="match status" value="1"/>
</dbReference>
<organism evidence="20 21">
    <name type="scientific">Megalops atlanticus</name>
    <name type="common">Tarpon</name>
    <name type="synonym">Clupea gigantea</name>
    <dbReference type="NCBI Taxonomy" id="7932"/>
    <lineage>
        <taxon>Eukaryota</taxon>
        <taxon>Metazoa</taxon>
        <taxon>Chordata</taxon>
        <taxon>Craniata</taxon>
        <taxon>Vertebrata</taxon>
        <taxon>Euteleostomi</taxon>
        <taxon>Actinopterygii</taxon>
        <taxon>Neopterygii</taxon>
        <taxon>Teleostei</taxon>
        <taxon>Elopiformes</taxon>
        <taxon>Megalopidae</taxon>
        <taxon>Megalops</taxon>
    </lineage>
</organism>
<evidence type="ECO:0000256" key="4">
    <source>
        <dbReference type="ARBA" id="ARBA00022490"/>
    </source>
</evidence>
<accession>A0A9D3PP94</accession>
<dbReference type="AlphaFoldDB" id="A0A9D3PP94"/>
<sequence length="479" mass="53155">MLPRRKLEDSVTMLKLLREMEKEDHLSDTNLDTLENIIGKVCPSLKKRISQYKTENVLAGPVVQETGTTGVTMRRHLSASTGDQASFSYARPASMGSFPEGAARSWCEPLRCASSEVLLPPSCFTSLPRPPVQGPYSVNFEPSSAGLFETQDTSVEGLSLRFSQFSSSRDTNMICSSEQSLHVAYSSSYEEKNLCATEPLPGGNPELEAYEMKGERRGFCLIMNNFEFSKSQSLGNREGTHFDEESLKEVFEWLGFETRTERDCSGKSMRSLLEALRREDHGDMDCLVCCVLSHGLEGMVYGVDGAELRLREITEHFSGNRCASLKGKPKLFFIQACQGKKEQRAVFVESDSPGPGSARAELASDAFVPRDSIPESADFLLGMATTPEFVSFRDRKQGSWYIQSLCENLKLLVPRGVDLLSILTKVNRDVGGKSDKAGFRKQMPQPVYSLRKKVIFPIPRHPPPGARGQTTSQELKGQP</sequence>
<evidence type="ECO:0000256" key="3">
    <source>
        <dbReference type="ARBA" id="ARBA00010134"/>
    </source>
</evidence>
<dbReference type="GO" id="GO:0032991">
    <property type="term" value="C:protein-containing complex"/>
    <property type="evidence" value="ECO:0007669"/>
    <property type="project" value="UniProtKB-ARBA"/>
</dbReference>
<evidence type="ECO:0000256" key="2">
    <source>
        <dbReference type="ARBA" id="ARBA00004496"/>
    </source>
</evidence>
<keyword evidence="9" id="KW-0378">Hydrolase</keyword>
<evidence type="ECO:0000256" key="9">
    <source>
        <dbReference type="ARBA" id="ARBA00022801"/>
    </source>
</evidence>
<dbReference type="InterPro" id="IPR001309">
    <property type="entry name" value="Pept_C14_p20"/>
</dbReference>
<dbReference type="PRINTS" id="PR00376">
    <property type="entry name" value="IL1BCENZYME"/>
</dbReference>
<evidence type="ECO:0000256" key="17">
    <source>
        <dbReference type="SAM" id="MobiDB-lite"/>
    </source>
</evidence>
<dbReference type="GO" id="GO:0005634">
    <property type="term" value="C:nucleus"/>
    <property type="evidence" value="ECO:0007669"/>
    <property type="project" value="UniProtKB-SubCell"/>
</dbReference>
<dbReference type="GO" id="GO:0004197">
    <property type="term" value="F:cysteine-type endopeptidase activity"/>
    <property type="evidence" value="ECO:0007669"/>
    <property type="project" value="InterPro"/>
</dbReference>
<dbReference type="InterPro" id="IPR015917">
    <property type="entry name" value="Pept_C14A"/>
</dbReference>
<reference evidence="20" key="1">
    <citation type="submission" date="2021-01" db="EMBL/GenBank/DDBJ databases">
        <authorList>
            <person name="Zahm M."/>
            <person name="Roques C."/>
            <person name="Cabau C."/>
            <person name="Klopp C."/>
            <person name="Donnadieu C."/>
            <person name="Jouanno E."/>
            <person name="Lampietro C."/>
            <person name="Louis A."/>
            <person name="Herpin A."/>
            <person name="Echchiki A."/>
            <person name="Berthelot C."/>
            <person name="Parey E."/>
            <person name="Roest-Crollius H."/>
            <person name="Braasch I."/>
            <person name="Postlethwait J."/>
            <person name="Bobe J."/>
            <person name="Montfort J."/>
            <person name="Bouchez O."/>
            <person name="Begum T."/>
            <person name="Mejri S."/>
            <person name="Adams A."/>
            <person name="Chen W.-J."/>
            <person name="Guiguen Y."/>
        </authorList>
    </citation>
    <scope>NUCLEOTIDE SEQUENCE</scope>
    <source>
        <strain evidence="20">YG-15Mar2019-1</strain>
        <tissue evidence="20">Brain</tissue>
    </source>
</reference>
<dbReference type="FunFam" id="3.40.50.1460:FF:000008">
    <property type="entry name" value="caspase-8 isoform X1"/>
    <property type="match status" value="1"/>
</dbReference>
<dbReference type="Pfam" id="PF00656">
    <property type="entry name" value="Peptidase_C14"/>
    <property type="match status" value="1"/>
</dbReference>
<evidence type="ECO:0000256" key="1">
    <source>
        <dbReference type="ARBA" id="ARBA00004123"/>
    </source>
</evidence>
<dbReference type="GO" id="GO:0005886">
    <property type="term" value="C:plasma membrane"/>
    <property type="evidence" value="ECO:0007669"/>
    <property type="project" value="UniProtKB-ARBA"/>
</dbReference>
<dbReference type="GO" id="GO:0043065">
    <property type="term" value="P:positive regulation of apoptotic process"/>
    <property type="evidence" value="ECO:0007669"/>
    <property type="project" value="UniProtKB-ARBA"/>
</dbReference>
<evidence type="ECO:0000256" key="8">
    <source>
        <dbReference type="ARBA" id="ARBA00022737"/>
    </source>
</evidence>
<feature type="compositionally biased region" description="Polar residues" evidence="17">
    <location>
        <begin position="468"/>
        <end position="479"/>
    </location>
</feature>
<dbReference type="Proteomes" id="UP001046870">
    <property type="component" value="Chromosome 15"/>
</dbReference>
<evidence type="ECO:0000256" key="7">
    <source>
        <dbReference type="ARBA" id="ARBA00022703"/>
    </source>
</evidence>
<evidence type="ECO:0000313" key="20">
    <source>
        <dbReference type="EMBL" id="KAG7463768.1"/>
    </source>
</evidence>
<comment type="catalytic activity">
    <reaction evidence="13">
        <text>Strict requirement for Asp at position P1 and has a preferred cleavage sequence of (Leu/Asp/Val)-Glu-Thr-Asp-|-(Gly/Ser/Ala).</text>
        <dbReference type="EC" id="3.4.22.61"/>
    </reaction>
</comment>
<keyword evidence="5" id="KW-0597">Phosphoprotein</keyword>
<keyword evidence="21" id="KW-1185">Reference proteome</keyword>